<keyword evidence="5 6" id="KW-0472">Membrane</keyword>
<dbReference type="PANTHER" id="PTHR30028:SF0">
    <property type="entry name" value="PROTEIN ALUMINUM SENSITIVE 3"/>
    <property type="match status" value="1"/>
</dbReference>
<dbReference type="PANTHER" id="PTHR30028">
    <property type="entry name" value="UPF0014 INNER MEMBRANE PROTEIN YBBM-RELATED"/>
    <property type="match status" value="1"/>
</dbReference>
<evidence type="ECO:0000256" key="3">
    <source>
        <dbReference type="ARBA" id="ARBA00022692"/>
    </source>
</evidence>
<keyword evidence="3 6" id="KW-0812">Transmembrane</keyword>
<evidence type="ECO:0000256" key="1">
    <source>
        <dbReference type="ARBA" id="ARBA00004141"/>
    </source>
</evidence>
<dbReference type="GO" id="GO:0005886">
    <property type="term" value="C:plasma membrane"/>
    <property type="evidence" value="ECO:0007669"/>
    <property type="project" value="TreeGrafter"/>
</dbReference>
<comment type="caution">
    <text evidence="7">The sequence shown here is derived from an EMBL/GenBank/DDBJ whole genome shotgun (WGS) entry which is preliminary data.</text>
</comment>
<evidence type="ECO:0000256" key="6">
    <source>
        <dbReference type="SAM" id="Phobius"/>
    </source>
</evidence>
<keyword evidence="4 6" id="KW-1133">Transmembrane helix</keyword>
<dbReference type="Pfam" id="PF03649">
    <property type="entry name" value="UPF0014"/>
    <property type="match status" value="1"/>
</dbReference>
<feature type="transmembrane region" description="Helical" evidence="6">
    <location>
        <begin position="119"/>
        <end position="139"/>
    </location>
</feature>
<evidence type="ECO:0000313" key="8">
    <source>
        <dbReference type="Proteomes" id="UP000280819"/>
    </source>
</evidence>
<dbReference type="AlphaFoldDB" id="A0A3P1TD01"/>
<dbReference type="EMBL" id="RQZG01000001">
    <property type="protein sequence ID" value="RRD07332.1"/>
    <property type="molecule type" value="Genomic_DNA"/>
</dbReference>
<evidence type="ECO:0000256" key="2">
    <source>
        <dbReference type="ARBA" id="ARBA00005268"/>
    </source>
</evidence>
<dbReference type="RefSeq" id="WP_124842446.1">
    <property type="nucleotide sequence ID" value="NZ_JAUNKP010000001.1"/>
</dbReference>
<comment type="subcellular location">
    <subcellularLocation>
        <location evidence="1">Membrane</location>
        <topology evidence="1">Multi-pass membrane protein</topology>
    </subcellularLocation>
</comment>
<feature type="transmembrane region" description="Helical" evidence="6">
    <location>
        <begin position="59"/>
        <end position="79"/>
    </location>
</feature>
<feature type="transmembrane region" description="Helical" evidence="6">
    <location>
        <begin position="91"/>
        <end position="113"/>
    </location>
</feature>
<evidence type="ECO:0000256" key="4">
    <source>
        <dbReference type="ARBA" id="ARBA00022989"/>
    </source>
</evidence>
<evidence type="ECO:0000256" key="5">
    <source>
        <dbReference type="ARBA" id="ARBA00023136"/>
    </source>
</evidence>
<reference evidence="7 8" key="1">
    <citation type="submission" date="2018-11" db="EMBL/GenBank/DDBJ databases">
        <title>Genomes From Bacteria Associated with the Canine Oral Cavity: a Test Case for Automated Genome-Based Taxonomic Assignment.</title>
        <authorList>
            <person name="Coil D.A."/>
            <person name="Jospin G."/>
            <person name="Darling A.E."/>
            <person name="Wallis C."/>
            <person name="Davis I.J."/>
            <person name="Harris S."/>
            <person name="Eisen J.A."/>
            <person name="Holcombe L.J."/>
            <person name="O'Flynn C."/>
        </authorList>
    </citation>
    <scope>NUCLEOTIDE SEQUENCE [LARGE SCALE GENOMIC DNA]</scope>
    <source>
        <strain evidence="7 8">OH887_COT-365</strain>
    </source>
</reference>
<feature type="transmembrane region" description="Helical" evidence="6">
    <location>
        <begin position="36"/>
        <end position="53"/>
    </location>
</feature>
<dbReference type="Proteomes" id="UP000280819">
    <property type="component" value="Unassembled WGS sequence"/>
</dbReference>
<feature type="transmembrane region" description="Helical" evidence="6">
    <location>
        <begin position="6"/>
        <end position="24"/>
    </location>
</feature>
<dbReference type="OrthoDB" id="3212530at2"/>
<organism evidence="7 8">
    <name type="scientific">Arachnia propionica</name>
    <dbReference type="NCBI Taxonomy" id="1750"/>
    <lineage>
        <taxon>Bacteria</taxon>
        <taxon>Bacillati</taxon>
        <taxon>Actinomycetota</taxon>
        <taxon>Actinomycetes</taxon>
        <taxon>Propionibacteriales</taxon>
        <taxon>Propionibacteriaceae</taxon>
        <taxon>Arachnia</taxon>
    </lineage>
</organism>
<evidence type="ECO:0000313" key="7">
    <source>
        <dbReference type="EMBL" id="RRD07332.1"/>
    </source>
</evidence>
<gene>
    <name evidence="7" type="ORF">EII34_02270</name>
</gene>
<protein>
    <submittedName>
        <fullName evidence="7">ABC transporter permease</fullName>
    </submittedName>
</protein>
<dbReference type="InterPro" id="IPR005226">
    <property type="entry name" value="UPF0014_fam"/>
</dbReference>
<accession>A0A3P1TD01</accession>
<feature type="transmembrane region" description="Helical" evidence="6">
    <location>
        <begin position="212"/>
        <end position="238"/>
    </location>
</feature>
<name>A0A3P1TD01_9ACTN</name>
<proteinExistence type="inferred from homology"/>
<sequence length="249" mass="25795">MPWYDVLRLTLGIAVLVGAAMVLLRLHRVPLGRAPVIAVLRATIQLAAIAVLLSGVTQWPLLALAFVTLMLSTASWTAARRAAALSGGRRDAVFAVTVGSVVASGAVLLLGLVPWRAQQVIAVVGIVTGNAMSTVTLLARRLASDLLAHQAEVEGWLALGAPFSRATARLRRTGVREALIPNLDQTRNTGLVTLPGAFIGSLFGGASPVEAASFQLTVLAALLLGGAASATVFSTLAGRATRLPRAEKT</sequence>
<comment type="similarity">
    <text evidence="2">Belongs to the UPF0014 family.</text>
</comment>